<dbReference type="SUPFAM" id="SSF81324">
    <property type="entry name" value="Voltage-gated potassium channels"/>
    <property type="match status" value="1"/>
</dbReference>
<organism evidence="3 4">
    <name type="scientific">Gordonia caeni</name>
    <dbReference type="NCBI Taxonomy" id="1007097"/>
    <lineage>
        <taxon>Bacteria</taxon>
        <taxon>Bacillati</taxon>
        <taxon>Actinomycetota</taxon>
        <taxon>Actinomycetes</taxon>
        <taxon>Mycobacteriales</taxon>
        <taxon>Gordoniaceae</taxon>
        <taxon>Gordonia</taxon>
    </lineage>
</organism>
<keyword evidence="3" id="KW-0813">Transport</keyword>
<keyword evidence="1" id="KW-0472">Membrane</keyword>
<dbReference type="Proteomes" id="UP001418444">
    <property type="component" value="Unassembled WGS sequence"/>
</dbReference>
<feature type="domain" description="Potassium channel" evidence="2">
    <location>
        <begin position="96"/>
        <end position="171"/>
    </location>
</feature>
<evidence type="ECO:0000313" key="4">
    <source>
        <dbReference type="Proteomes" id="UP001418444"/>
    </source>
</evidence>
<feature type="transmembrane region" description="Helical" evidence="1">
    <location>
        <begin position="84"/>
        <end position="106"/>
    </location>
</feature>
<name>A0ABP7NML0_9ACTN</name>
<keyword evidence="3" id="KW-0406">Ion transport</keyword>
<evidence type="ECO:0000313" key="3">
    <source>
        <dbReference type="EMBL" id="GAA3950209.1"/>
    </source>
</evidence>
<dbReference type="Pfam" id="PF07885">
    <property type="entry name" value="Ion_trans_2"/>
    <property type="match status" value="1"/>
</dbReference>
<proteinExistence type="predicted"/>
<feature type="transmembrane region" description="Helical" evidence="1">
    <location>
        <begin position="20"/>
        <end position="41"/>
    </location>
</feature>
<keyword evidence="3" id="KW-0407">Ion channel</keyword>
<protein>
    <submittedName>
        <fullName evidence="3">Potassium channel family protein</fullName>
    </submittedName>
</protein>
<keyword evidence="4" id="KW-1185">Reference proteome</keyword>
<keyword evidence="1" id="KW-0812">Transmembrane</keyword>
<dbReference type="EMBL" id="BAAAZW010000001">
    <property type="protein sequence ID" value="GAA3950209.1"/>
    <property type="molecule type" value="Genomic_DNA"/>
</dbReference>
<comment type="caution">
    <text evidence="3">The sequence shown here is derived from an EMBL/GenBank/DDBJ whole genome shotgun (WGS) entry which is preliminary data.</text>
</comment>
<accession>A0ABP7NML0</accession>
<keyword evidence="1" id="KW-1133">Transmembrane helix</keyword>
<feature type="transmembrane region" description="Helical" evidence="1">
    <location>
        <begin position="53"/>
        <end position="72"/>
    </location>
</feature>
<evidence type="ECO:0000259" key="2">
    <source>
        <dbReference type="Pfam" id="PF07885"/>
    </source>
</evidence>
<dbReference type="Gene3D" id="1.10.287.70">
    <property type="match status" value="1"/>
</dbReference>
<dbReference type="RefSeq" id="WP_344780225.1">
    <property type="nucleotide sequence ID" value="NZ_BAAAZW010000001.1"/>
</dbReference>
<feature type="transmembrane region" description="Helical" evidence="1">
    <location>
        <begin position="148"/>
        <end position="172"/>
    </location>
</feature>
<sequence>MTASPPPSSPPPSTLPLDKRWVAAAILRPLFAATVLLIGYFLLPINHESRWNLVGLAVGALMLAGFCGWEVWQFRHSRHPVPVALELLTAVAGFYIVAFATVYFLFSDYAPGSFNEKLTRVDALYFCLTVFTTTGFGDIDAVSQGARIAVSAQMATSLVLLGLGVRFLTALVSDRVRQVRAS</sequence>
<evidence type="ECO:0000256" key="1">
    <source>
        <dbReference type="SAM" id="Phobius"/>
    </source>
</evidence>
<feature type="transmembrane region" description="Helical" evidence="1">
    <location>
        <begin position="118"/>
        <end position="136"/>
    </location>
</feature>
<dbReference type="InterPro" id="IPR013099">
    <property type="entry name" value="K_chnl_dom"/>
</dbReference>
<gene>
    <name evidence="3" type="ORF">GCM10022231_04870</name>
</gene>
<reference evidence="4" key="1">
    <citation type="journal article" date="2019" name="Int. J. Syst. Evol. Microbiol.">
        <title>The Global Catalogue of Microorganisms (GCM) 10K type strain sequencing project: providing services to taxonomists for standard genome sequencing and annotation.</title>
        <authorList>
            <consortium name="The Broad Institute Genomics Platform"/>
            <consortium name="The Broad Institute Genome Sequencing Center for Infectious Disease"/>
            <person name="Wu L."/>
            <person name="Ma J."/>
        </authorList>
    </citation>
    <scope>NUCLEOTIDE SEQUENCE [LARGE SCALE GENOMIC DNA]</scope>
    <source>
        <strain evidence="4">JCM 16923</strain>
    </source>
</reference>
<dbReference type="GO" id="GO:0034220">
    <property type="term" value="P:monoatomic ion transmembrane transport"/>
    <property type="evidence" value="ECO:0007669"/>
    <property type="project" value="UniProtKB-KW"/>
</dbReference>